<dbReference type="GO" id="GO:0044550">
    <property type="term" value="P:secondary metabolite biosynthetic process"/>
    <property type="evidence" value="ECO:0007669"/>
    <property type="project" value="TreeGrafter"/>
</dbReference>
<organism evidence="5 6">
    <name type="scientific">Photorhabdus stackebrandtii</name>
    <dbReference type="NCBI Taxonomy" id="1123042"/>
    <lineage>
        <taxon>Bacteria</taxon>
        <taxon>Pseudomonadati</taxon>
        <taxon>Pseudomonadota</taxon>
        <taxon>Gammaproteobacteria</taxon>
        <taxon>Enterobacterales</taxon>
        <taxon>Morganellaceae</taxon>
        <taxon>Photorhabdus</taxon>
    </lineage>
</organism>
<protein>
    <submittedName>
        <fullName evidence="5">Non-ribosomal peptide synthetase module</fullName>
    </submittedName>
</protein>
<dbReference type="PANTHER" id="PTHR45527:SF1">
    <property type="entry name" value="FATTY ACID SYNTHASE"/>
    <property type="match status" value="1"/>
</dbReference>
<name>A0A7X5QR27_9GAMM</name>
<feature type="compositionally biased region" description="Basic and acidic residues" evidence="1">
    <location>
        <begin position="10"/>
        <end position="21"/>
    </location>
</feature>
<dbReference type="InterPro" id="IPR000873">
    <property type="entry name" value="AMP-dep_synth/lig_dom"/>
</dbReference>
<dbReference type="InterPro" id="IPR042099">
    <property type="entry name" value="ANL_N_sf"/>
</dbReference>
<evidence type="ECO:0000313" key="6">
    <source>
        <dbReference type="Proteomes" id="UP000547931"/>
    </source>
</evidence>
<feature type="domain" description="AMP-dependent synthetase/ligase" evidence="2">
    <location>
        <begin position="592"/>
        <end position="647"/>
    </location>
</feature>
<dbReference type="CDD" id="cd08649">
    <property type="entry name" value="FMT_core_NRPS_like"/>
    <property type="match status" value="1"/>
</dbReference>
<proteinExistence type="predicted"/>
<evidence type="ECO:0000256" key="1">
    <source>
        <dbReference type="SAM" id="MobiDB-lite"/>
    </source>
</evidence>
<dbReference type="Gene3D" id="3.30.559.30">
    <property type="entry name" value="Nonribosomal peptide synthetase, condensation domain"/>
    <property type="match status" value="1"/>
</dbReference>
<dbReference type="Pfam" id="PF02911">
    <property type="entry name" value="Formyl_trans_C"/>
    <property type="match status" value="1"/>
</dbReference>
<dbReference type="InterPro" id="IPR002376">
    <property type="entry name" value="Formyl_transf_N"/>
</dbReference>
<dbReference type="InterPro" id="IPR011034">
    <property type="entry name" value="Formyl_transferase-like_C_sf"/>
</dbReference>
<dbReference type="SUPFAM" id="SSF53328">
    <property type="entry name" value="Formyltransferase"/>
    <property type="match status" value="1"/>
</dbReference>
<feature type="non-terminal residue" evidence="5">
    <location>
        <position position="648"/>
    </location>
</feature>
<evidence type="ECO:0000259" key="2">
    <source>
        <dbReference type="Pfam" id="PF00501"/>
    </source>
</evidence>
<reference evidence="5 6" key="1">
    <citation type="submission" date="2018-02" db="EMBL/GenBank/DDBJ databases">
        <authorList>
            <person name="Machado R.A."/>
        </authorList>
    </citation>
    <scope>NUCLEOTIDE SEQUENCE [LARGE SCALE GENOMIC DNA]</scope>
    <source>
        <strain evidence="5 6">DSM 23271</strain>
    </source>
</reference>
<dbReference type="Gene3D" id="3.40.50.12780">
    <property type="entry name" value="N-terminal domain of ligase-like"/>
    <property type="match status" value="1"/>
</dbReference>
<sequence>MFKSEVLSQKLDENTPHHTDETPIPSRKCVVVGGTSLAVSCAEQIQSAGHIIQAVLSTDSVLQTWAEQQGIDWVNSVEELQEHIQLQPVDWLFSIVNPLILPASLIKQIRGGAFNYHDSPLPRYAGSHATSWALLARETEYAISWHCIEGAVNGGNIAVQWPVSIEEQDTAFLLNLKCYQAAQKGFNELLTTLSHDTLITYPQNLSQRRFYALSHRPEAGGYLCWKQPGEVLSALVRALDFGENDANPLGYPKLLLKQDTVRISWLQRLGTYSGEKPGTLIRVEEEGWQVSTGSEDVRIGGFSTLEGQLLSARELTEISELQPGEQLPLISPQQAQNIKNTLQKFAPDEPFWCQRLTGWQPSHLPFDIPHKTAEPCWAISPWQSAFSQKSQEATWKTLLQAFVIYLTRLTQQTVCQVGWYVGANEELSNMASMVPMTVETEFNKPWSEVVVAVDNELALLAQHGIYSRDLFSRFPALSVIPELRTCYPWPIAVSVVPDSRLGDQERSGELLTFQINTQGSFRWIYDENRLDTAVILRMSEHLQQLLSLEKTNEAIPIGQLNLLSETERILLLKTWNATEMPYPEDLYIHQLFEQQVAKTPEATALMYENQSLSYAELNTRANRLAHQLIALGVEPDQRVAICVSRSPA</sequence>
<dbReference type="GO" id="GO:0031177">
    <property type="term" value="F:phosphopantetheine binding"/>
    <property type="evidence" value="ECO:0007669"/>
    <property type="project" value="TreeGrafter"/>
</dbReference>
<dbReference type="GO" id="GO:0043041">
    <property type="term" value="P:amino acid activation for nonribosomal peptide biosynthetic process"/>
    <property type="evidence" value="ECO:0007669"/>
    <property type="project" value="TreeGrafter"/>
</dbReference>
<feature type="region of interest" description="Disordered" evidence="1">
    <location>
        <begin position="1"/>
        <end position="25"/>
    </location>
</feature>
<accession>A0A7X5QR27</accession>
<dbReference type="Gene3D" id="3.40.50.12230">
    <property type="match status" value="1"/>
</dbReference>
<dbReference type="InterPro" id="IPR036477">
    <property type="entry name" value="Formyl_transf_N_sf"/>
</dbReference>
<dbReference type="AlphaFoldDB" id="A0A7X5QR27"/>
<dbReference type="GO" id="GO:0003824">
    <property type="term" value="F:catalytic activity"/>
    <property type="evidence" value="ECO:0007669"/>
    <property type="project" value="InterPro"/>
</dbReference>
<gene>
    <name evidence="5" type="ORF">C5470_21860</name>
</gene>
<dbReference type="Pfam" id="PF00501">
    <property type="entry name" value="AMP-binding"/>
    <property type="match status" value="1"/>
</dbReference>
<dbReference type="CDD" id="cd08700">
    <property type="entry name" value="FMT_C_OzmH_like"/>
    <property type="match status" value="1"/>
</dbReference>
<keyword evidence="6" id="KW-1185">Reference proteome</keyword>
<dbReference type="EMBL" id="PUJV01000084">
    <property type="protein sequence ID" value="NHB98802.1"/>
    <property type="molecule type" value="Genomic_DNA"/>
</dbReference>
<dbReference type="GO" id="GO:0005737">
    <property type="term" value="C:cytoplasm"/>
    <property type="evidence" value="ECO:0007669"/>
    <property type="project" value="TreeGrafter"/>
</dbReference>
<evidence type="ECO:0000259" key="4">
    <source>
        <dbReference type="Pfam" id="PF02911"/>
    </source>
</evidence>
<evidence type="ECO:0000313" key="5">
    <source>
        <dbReference type="EMBL" id="NHB98802.1"/>
    </source>
</evidence>
<dbReference type="SUPFAM" id="SSF52777">
    <property type="entry name" value="CoA-dependent acyltransferases"/>
    <property type="match status" value="1"/>
</dbReference>
<dbReference type="InterPro" id="IPR005793">
    <property type="entry name" value="Formyl_trans_C"/>
</dbReference>
<feature type="domain" description="Formyl transferase C-terminal" evidence="4">
    <location>
        <begin position="221"/>
        <end position="315"/>
    </location>
</feature>
<dbReference type="Pfam" id="PF00551">
    <property type="entry name" value="Formyl_trans_N"/>
    <property type="match status" value="1"/>
</dbReference>
<dbReference type="PANTHER" id="PTHR45527">
    <property type="entry name" value="NONRIBOSOMAL PEPTIDE SYNTHETASE"/>
    <property type="match status" value="1"/>
</dbReference>
<dbReference type="Proteomes" id="UP000547931">
    <property type="component" value="Unassembled WGS sequence"/>
</dbReference>
<comment type="caution">
    <text evidence="5">The sequence shown here is derived from an EMBL/GenBank/DDBJ whole genome shotgun (WGS) entry which is preliminary data.</text>
</comment>
<feature type="domain" description="Formyl transferase N-terminal" evidence="3">
    <location>
        <begin position="78"/>
        <end position="187"/>
    </location>
</feature>
<dbReference type="SUPFAM" id="SSF50486">
    <property type="entry name" value="FMT C-terminal domain-like"/>
    <property type="match status" value="1"/>
</dbReference>
<evidence type="ECO:0000259" key="3">
    <source>
        <dbReference type="Pfam" id="PF00551"/>
    </source>
</evidence>
<dbReference type="SUPFAM" id="SSF56801">
    <property type="entry name" value="Acetyl-CoA synthetase-like"/>
    <property type="match status" value="1"/>
</dbReference>